<dbReference type="Proteomes" id="UP000323819">
    <property type="component" value="Unassembled WGS sequence"/>
</dbReference>
<dbReference type="RefSeq" id="WP_042989434.1">
    <property type="nucleotide sequence ID" value="NZ_CP090388.1"/>
</dbReference>
<evidence type="ECO:0000313" key="2">
    <source>
        <dbReference type="Proteomes" id="UP000323819"/>
    </source>
</evidence>
<sequence length="88" mass="9719">MFFVVDSQNQTVTAHKKLGEAVRKALCKLSVDVSLGADPVKVFNTLNQDRFAVLNLSSAFESISVSDDVAAQELARQFQKAVDVLYER</sequence>
<gene>
    <name evidence="1" type="ORF">FXF03_00510</name>
</gene>
<evidence type="ECO:0000313" key="1">
    <source>
        <dbReference type="EMBL" id="TXX67485.1"/>
    </source>
</evidence>
<organism evidence="1 2">
    <name type="scientific">Vibrio cholerae</name>
    <dbReference type="NCBI Taxonomy" id="666"/>
    <lineage>
        <taxon>Bacteria</taxon>
        <taxon>Pseudomonadati</taxon>
        <taxon>Pseudomonadota</taxon>
        <taxon>Gammaproteobacteria</taxon>
        <taxon>Vibrionales</taxon>
        <taxon>Vibrionaceae</taxon>
        <taxon>Vibrio</taxon>
    </lineage>
</organism>
<protein>
    <submittedName>
        <fullName evidence="1">Uncharacterized protein</fullName>
    </submittedName>
</protein>
<dbReference type="AlphaFoldDB" id="A0ABD7SRL8"/>
<dbReference type="EMBL" id="VSIJ01000002">
    <property type="protein sequence ID" value="TXX67485.1"/>
    <property type="molecule type" value="Genomic_DNA"/>
</dbReference>
<reference evidence="1 2" key="1">
    <citation type="submission" date="2019-06" db="EMBL/GenBank/DDBJ databases">
        <title>Vibrio cholerae phylogeny based on whole-genome sequencing reveals genetic diversity and population strucutre.</title>
        <authorList>
            <person name="Zhiqiu Y."/>
            <person name="Bin L."/>
            <person name="Lingyan J."/>
        </authorList>
    </citation>
    <scope>NUCLEOTIDE SEQUENCE [LARGE SCALE GENOMIC DNA]</scope>
    <source>
        <strain evidence="1 2">N2814</strain>
    </source>
</reference>
<accession>A0ABD7SRL8</accession>
<comment type="caution">
    <text evidence="1">The sequence shown here is derived from an EMBL/GenBank/DDBJ whole genome shotgun (WGS) entry which is preliminary data.</text>
</comment>
<proteinExistence type="predicted"/>
<name>A0ABD7SRL8_VIBCL</name>